<feature type="transmembrane region" description="Helical" evidence="5">
    <location>
        <begin position="21"/>
        <end position="40"/>
    </location>
</feature>
<evidence type="ECO:0000256" key="4">
    <source>
        <dbReference type="ARBA" id="ARBA00023136"/>
    </source>
</evidence>
<feature type="transmembrane region" description="Helical" evidence="5">
    <location>
        <begin position="376"/>
        <end position="395"/>
    </location>
</feature>
<dbReference type="Proteomes" id="UP001353858">
    <property type="component" value="Unassembled WGS sequence"/>
</dbReference>
<keyword evidence="4 5" id="KW-0472">Membrane</keyword>
<gene>
    <name evidence="7" type="ORF">RN001_006741</name>
</gene>
<protein>
    <recommendedName>
        <fullName evidence="6">Major facilitator superfamily (MFS) profile domain-containing protein</fullName>
    </recommendedName>
</protein>
<comment type="caution">
    <text evidence="7">The sequence shown here is derived from an EMBL/GenBank/DDBJ whole genome shotgun (WGS) entry which is preliminary data.</text>
</comment>
<evidence type="ECO:0000259" key="6">
    <source>
        <dbReference type="PROSITE" id="PS50850"/>
    </source>
</evidence>
<dbReference type="AlphaFoldDB" id="A0AAN7PDX3"/>
<feature type="domain" description="Major facilitator superfamily (MFS) profile" evidence="6">
    <location>
        <begin position="88"/>
        <end position="489"/>
    </location>
</feature>
<evidence type="ECO:0000313" key="7">
    <source>
        <dbReference type="EMBL" id="KAK4883422.1"/>
    </source>
</evidence>
<feature type="transmembrane region" description="Helical" evidence="5">
    <location>
        <begin position="223"/>
        <end position="253"/>
    </location>
</feature>
<dbReference type="CDD" id="cd17317">
    <property type="entry name" value="MFS_SLC22"/>
    <property type="match status" value="1"/>
</dbReference>
<dbReference type="InterPro" id="IPR011701">
    <property type="entry name" value="MFS"/>
</dbReference>
<evidence type="ECO:0000256" key="2">
    <source>
        <dbReference type="ARBA" id="ARBA00022692"/>
    </source>
</evidence>
<organism evidence="7 8">
    <name type="scientific">Aquatica leii</name>
    <dbReference type="NCBI Taxonomy" id="1421715"/>
    <lineage>
        <taxon>Eukaryota</taxon>
        <taxon>Metazoa</taxon>
        <taxon>Ecdysozoa</taxon>
        <taxon>Arthropoda</taxon>
        <taxon>Hexapoda</taxon>
        <taxon>Insecta</taxon>
        <taxon>Pterygota</taxon>
        <taxon>Neoptera</taxon>
        <taxon>Endopterygota</taxon>
        <taxon>Coleoptera</taxon>
        <taxon>Polyphaga</taxon>
        <taxon>Elateriformia</taxon>
        <taxon>Elateroidea</taxon>
        <taxon>Lampyridae</taxon>
        <taxon>Luciolinae</taxon>
        <taxon>Aquatica</taxon>
    </lineage>
</organism>
<comment type="subcellular location">
    <subcellularLocation>
        <location evidence="1">Membrane</location>
        <topology evidence="1">Multi-pass membrane protein</topology>
    </subcellularLocation>
</comment>
<feature type="transmembrane region" description="Helical" evidence="5">
    <location>
        <begin position="348"/>
        <end position="369"/>
    </location>
</feature>
<evidence type="ECO:0000256" key="3">
    <source>
        <dbReference type="ARBA" id="ARBA00022989"/>
    </source>
</evidence>
<dbReference type="InterPro" id="IPR036259">
    <property type="entry name" value="MFS_trans_sf"/>
</dbReference>
<dbReference type="InterPro" id="IPR020846">
    <property type="entry name" value="MFS_dom"/>
</dbReference>
<feature type="transmembrane region" description="Helical" evidence="5">
    <location>
        <begin position="315"/>
        <end position="336"/>
    </location>
</feature>
<dbReference type="EMBL" id="JARPUR010000002">
    <property type="protein sequence ID" value="KAK4883422.1"/>
    <property type="molecule type" value="Genomic_DNA"/>
</dbReference>
<reference evidence="8" key="1">
    <citation type="submission" date="2023-01" db="EMBL/GenBank/DDBJ databases">
        <title>Key to firefly adult light organ development and bioluminescence: homeobox transcription factors regulate luciferase expression and transportation to peroxisome.</title>
        <authorList>
            <person name="Fu X."/>
        </authorList>
    </citation>
    <scope>NUCLEOTIDE SEQUENCE [LARGE SCALE GENOMIC DNA]</scope>
</reference>
<dbReference type="Pfam" id="PF07690">
    <property type="entry name" value="MFS_1"/>
    <property type="match status" value="1"/>
</dbReference>
<dbReference type="GO" id="GO:0022857">
    <property type="term" value="F:transmembrane transporter activity"/>
    <property type="evidence" value="ECO:0007669"/>
    <property type="project" value="InterPro"/>
</dbReference>
<dbReference type="SUPFAM" id="SSF103473">
    <property type="entry name" value="MFS general substrate transporter"/>
    <property type="match status" value="1"/>
</dbReference>
<dbReference type="GO" id="GO:0016020">
    <property type="term" value="C:membrane"/>
    <property type="evidence" value="ECO:0007669"/>
    <property type="project" value="UniProtKB-SubCell"/>
</dbReference>
<feature type="transmembrane region" description="Helical" evidence="5">
    <location>
        <begin position="407"/>
        <end position="425"/>
    </location>
</feature>
<keyword evidence="2 5" id="KW-0812">Transmembrane</keyword>
<sequence>MINTDQSLDSILEKLGNFGKYQCFVVVLFSIAVTLHSSLYNTFVFTTKDLNYRCEVRSCEKTPSEYNSSWLQNAFPITENRPAKCERFVHLNISECNYLDFNRSIVEKCDDYVYETKEKTIIQDFNLHCNQNTWKLTLIGTLNGIGQLLGLPIAGYVSDRYGRLTTLVWGMVLAASCGIIRSLTTIYVLFATFELLDSMIGAGAYSCAFVLGVELVGPKNRVLIGMLISCSYTIGEVLIVRAPSLIIIVYYWIAPESVRWMLIKKKYDQVKKTLRIVAKVNGKNIPEKELQELCSITDTAEKNYPITDLFKSRILILRFINCCFCWITCVFVFYGLTINSVALSTNSYLDFILTSLVEIPGYTVTYILVDKIGRRIGILSTLILTGICCSAFVFIPEEMYWLKLTTYLLGKFAITAAFSICYIITTEIFPTCLRHSSVASCSMFGRIGYAIAPQLPLLEQLWKPLPLLLFGVMSATSGVLSLYFPETTNTKLPNTISEAEII</sequence>
<keyword evidence="3 5" id="KW-1133">Transmembrane helix</keyword>
<evidence type="ECO:0000256" key="5">
    <source>
        <dbReference type="SAM" id="Phobius"/>
    </source>
</evidence>
<dbReference type="Gene3D" id="1.20.1250.20">
    <property type="entry name" value="MFS general substrate transporter like domains"/>
    <property type="match status" value="1"/>
</dbReference>
<accession>A0AAN7PDX3</accession>
<evidence type="ECO:0000313" key="8">
    <source>
        <dbReference type="Proteomes" id="UP001353858"/>
    </source>
</evidence>
<evidence type="ECO:0000256" key="1">
    <source>
        <dbReference type="ARBA" id="ARBA00004141"/>
    </source>
</evidence>
<proteinExistence type="predicted"/>
<feature type="transmembrane region" description="Helical" evidence="5">
    <location>
        <begin position="167"/>
        <end position="190"/>
    </location>
</feature>
<dbReference type="PROSITE" id="PS50850">
    <property type="entry name" value="MFS"/>
    <property type="match status" value="1"/>
</dbReference>
<dbReference type="PANTHER" id="PTHR24064">
    <property type="entry name" value="SOLUTE CARRIER FAMILY 22 MEMBER"/>
    <property type="match status" value="1"/>
</dbReference>
<name>A0AAN7PDX3_9COLE</name>
<feature type="transmembrane region" description="Helical" evidence="5">
    <location>
        <begin position="199"/>
        <end position="217"/>
    </location>
</feature>
<keyword evidence="8" id="KW-1185">Reference proteome</keyword>